<protein>
    <recommendedName>
        <fullName evidence="8">Phosphate transport system permease protein PstA</fullName>
    </recommendedName>
</protein>
<evidence type="ECO:0000256" key="3">
    <source>
        <dbReference type="ARBA" id="ARBA00022448"/>
    </source>
</evidence>
<evidence type="ECO:0000256" key="1">
    <source>
        <dbReference type="ARBA" id="ARBA00004651"/>
    </source>
</evidence>
<feature type="domain" description="ABC transmembrane type-1" evidence="9">
    <location>
        <begin position="62"/>
        <end position="280"/>
    </location>
</feature>
<sequence>MNSRVTDKIATSIFVLFAAIMAGTLFALLGYILYHGFAVIDLDFLTSNSSSFREGGGIKNQLFNSFYVLFITMLFTVPLGIGGGIYMAEYAKPGKVTDFIRTCIEVLASLPSIVVGMFGLLVFVAWTGWGYTILSGALALTVFNLPVIVRVCEDAIRSVPRELKEASLALGVTHWHTIKTVLLPAAFPGILTGVILSAGRVFGEAAALLFTAGLTTPNLDFTNWNPFNIHSPLNIFRPAETLSVHIWKVNTQGIIPDVREVADGASAVLVISVLIFNLLARWLGSVIHKRMSGSK</sequence>
<evidence type="ECO:0000256" key="2">
    <source>
        <dbReference type="ARBA" id="ARBA00007069"/>
    </source>
</evidence>
<evidence type="ECO:0000256" key="7">
    <source>
        <dbReference type="ARBA" id="ARBA00023136"/>
    </source>
</evidence>
<feature type="transmembrane region" description="Helical" evidence="8">
    <location>
        <begin position="265"/>
        <end position="284"/>
    </location>
</feature>
<feature type="transmembrane region" description="Helical" evidence="8">
    <location>
        <begin position="66"/>
        <end position="87"/>
    </location>
</feature>
<comment type="similarity">
    <text evidence="2 8">Belongs to the binding-protein-dependent transport system permease family. CysTW subfamily.</text>
</comment>
<evidence type="ECO:0000313" key="10">
    <source>
        <dbReference type="EMBL" id="TLS36306.1"/>
    </source>
</evidence>
<dbReference type="Pfam" id="PF00528">
    <property type="entry name" value="BPD_transp_1"/>
    <property type="match status" value="1"/>
</dbReference>
<dbReference type="OrthoDB" id="9807065at2"/>
<reference evidence="10 11" key="1">
    <citation type="submission" date="2019-04" db="EMBL/GenBank/DDBJ databases">
        <title>Bacillus caeni sp. nov., a bacterium isolated from mangrove sediment.</title>
        <authorList>
            <person name="Huang H."/>
            <person name="Mo K."/>
            <person name="Hu Y."/>
        </authorList>
    </citation>
    <scope>NUCLEOTIDE SEQUENCE [LARGE SCALE GENOMIC DNA]</scope>
    <source>
        <strain evidence="10 11">HB172195</strain>
    </source>
</reference>
<feature type="transmembrane region" description="Helical" evidence="8">
    <location>
        <begin position="129"/>
        <end position="152"/>
    </location>
</feature>
<accession>A0A5R9F1L3</accession>
<evidence type="ECO:0000256" key="4">
    <source>
        <dbReference type="ARBA" id="ARBA00022475"/>
    </source>
</evidence>
<dbReference type="GO" id="GO:0035435">
    <property type="term" value="P:phosphate ion transmembrane transport"/>
    <property type="evidence" value="ECO:0007669"/>
    <property type="project" value="InterPro"/>
</dbReference>
<dbReference type="PANTHER" id="PTHR43470:SF4">
    <property type="entry name" value="ABC TRANSPORTER PERMEASE PROTEIN YQGI-RELATED"/>
    <property type="match status" value="1"/>
</dbReference>
<dbReference type="NCBIfam" id="TIGR00974">
    <property type="entry name" value="3a0107s02c"/>
    <property type="match status" value="1"/>
</dbReference>
<name>A0A5R9F1L3_9BACL</name>
<dbReference type="PROSITE" id="PS50928">
    <property type="entry name" value="ABC_TM1"/>
    <property type="match status" value="1"/>
</dbReference>
<dbReference type="AlphaFoldDB" id="A0A5R9F1L3"/>
<dbReference type="PANTHER" id="PTHR43470">
    <property type="entry name" value="PHOSPHATE TRANSPORT SYSTEM PERMEASE PROTEIN PSTA-RELATED"/>
    <property type="match status" value="1"/>
</dbReference>
<dbReference type="Proteomes" id="UP000308230">
    <property type="component" value="Unassembled WGS sequence"/>
</dbReference>
<keyword evidence="5 8" id="KW-0812">Transmembrane</keyword>
<feature type="transmembrane region" description="Helical" evidence="8">
    <location>
        <begin position="181"/>
        <end position="202"/>
    </location>
</feature>
<dbReference type="InterPro" id="IPR000515">
    <property type="entry name" value="MetI-like"/>
</dbReference>
<dbReference type="EMBL" id="SWLG01000011">
    <property type="protein sequence ID" value="TLS36306.1"/>
    <property type="molecule type" value="Genomic_DNA"/>
</dbReference>
<dbReference type="Gene3D" id="1.10.3720.10">
    <property type="entry name" value="MetI-like"/>
    <property type="match status" value="1"/>
</dbReference>
<organism evidence="10 11">
    <name type="scientific">Exobacillus caeni</name>
    <dbReference type="NCBI Taxonomy" id="2574798"/>
    <lineage>
        <taxon>Bacteria</taxon>
        <taxon>Bacillati</taxon>
        <taxon>Bacillota</taxon>
        <taxon>Bacilli</taxon>
        <taxon>Bacillales</taxon>
        <taxon>Guptibacillaceae</taxon>
        <taxon>Exobacillus</taxon>
    </lineage>
</organism>
<dbReference type="CDD" id="cd06261">
    <property type="entry name" value="TM_PBP2"/>
    <property type="match status" value="1"/>
</dbReference>
<feature type="transmembrane region" description="Helical" evidence="8">
    <location>
        <begin position="99"/>
        <end position="123"/>
    </location>
</feature>
<evidence type="ECO:0000259" key="9">
    <source>
        <dbReference type="PROSITE" id="PS50928"/>
    </source>
</evidence>
<dbReference type="SUPFAM" id="SSF161098">
    <property type="entry name" value="MetI-like"/>
    <property type="match status" value="1"/>
</dbReference>
<proteinExistence type="inferred from homology"/>
<keyword evidence="3" id="KW-0813">Transport</keyword>
<keyword evidence="6 8" id="KW-1133">Transmembrane helix</keyword>
<keyword evidence="11" id="KW-1185">Reference proteome</keyword>
<gene>
    <name evidence="10" type="primary">pstA</name>
    <name evidence="10" type="ORF">FCL54_15350</name>
</gene>
<evidence type="ECO:0000256" key="8">
    <source>
        <dbReference type="RuleBase" id="RU363043"/>
    </source>
</evidence>
<feature type="transmembrane region" description="Helical" evidence="8">
    <location>
        <begin position="12"/>
        <end position="34"/>
    </location>
</feature>
<keyword evidence="4 8" id="KW-1003">Cell membrane</keyword>
<dbReference type="InterPro" id="IPR035906">
    <property type="entry name" value="MetI-like_sf"/>
</dbReference>
<evidence type="ECO:0000313" key="11">
    <source>
        <dbReference type="Proteomes" id="UP000308230"/>
    </source>
</evidence>
<dbReference type="GO" id="GO:0005315">
    <property type="term" value="F:phosphate transmembrane transporter activity"/>
    <property type="evidence" value="ECO:0007669"/>
    <property type="project" value="InterPro"/>
</dbReference>
<evidence type="ECO:0000256" key="5">
    <source>
        <dbReference type="ARBA" id="ARBA00022692"/>
    </source>
</evidence>
<evidence type="ECO:0000256" key="6">
    <source>
        <dbReference type="ARBA" id="ARBA00022989"/>
    </source>
</evidence>
<dbReference type="GO" id="GO:0005886">
    <property type="term" value="C:plasma membrane"/>
    <property type="evidence" value="ECO:0007669"/>
    <property type="project" value="UniProtKB-SubCell"/>
</dbReference>
<keyword evidence="7 8" id="KW-0472">Membrane</keyword>
<dbReference type="InterPro" id="IPR005672">
    <property type="entry name" value="Phosphate_PstA"/>
</dbReference>
<dbReference type="RefSeq" id="WP_138127624.1">
    <property type="nucleotide sequence ID" value="NZ_SWLG01000011.1"/>
</dbReference>
<comment type="caution">
    <text evidence="10">The sequence shown here is derived from an EMBL/GenBank/DDBJ whole genome shotgun (WGS) entry which is preliminary data.</text>
</comment>
<comment type="subcellular location">
    <subcellularLocation>
        <location evidence="1 8">Cell membrane</location>
        <topology evidence="1 8">Multi-pass membrane protein</topology>
    </subcellularLocation>
</comment>